<name>A0A098S321_9BACT</name>
<dbReference type="SUPFAM" id="SSF51445">
    <property type="entry name" value="(Trans)glycosidases"/>
    <property type="match status" value="1"/>
</dbReference>
<dbReference type="PANTHER" id="PTHR31339">
    <property type="entry name" value="PECTIN LYASE-RELATED"/>
    <property type="match status" value="1"/>
</dbReference>
<dbReference type="PANTHER" id="PTHR31339:SF9">
    <property type="entry name" value="PLASMIN AND FIBRONECTIN-BINDING PROTEIN A"/>
    <property type="match status" value="1"/>
</dbReference>
<comment type="similarity">
    <text evidence="1 4">Belongs to the glycosyl hydrolase 28 family.</text>
</comment>
<dbReference type="Gene3D" id="2.160.20.10">
    <property type="entry name" value="Single-stranded right-handed beta-helix, Pectin lyase-like"/>
    <property type="match status" value="1"/>
</dbReference>
<dbReference type="Gene3D" id="3.20.20.80">
    <property type="entry name" value="Glycosidases"/>
    <property type="match status" value="1"/>
</dbReference>
<dbReference type="GO" id="GO:0005975">
    <property type="term" value="P:carbohydrate metabolic process"/>
    <property type="evidence" value="ECO:0007669"/>
    <property type="project" value="InterPro"/>
</dbReference>
<reference evidence="5 6" key="1">
    <citation type="journal article" date="2014" name="Int. J. Syst. Evol. Microbiol.">
        <title>Phaeodactylibacter xiamenensis gen. nov., sp. nov., a member of the family Saprospiraceae isolated from the marine alga Phaeodactylum tricornutum.</title>
        <authorList>
            <person name="Chen Z.Jr."/>
            <person name="Lei X."/>
            <person name="Lai Q."/>
            <person name="Li Y."/>
            <person name="Zhang B."/>
            <person name="Zhang J."/>
            <person name="Zhang H."/>
            <person name="Yang L."/>
            <person name="Zheng W."/>
            <person name="Tian Y."/>
            <person name="Yu Z."/>
            <person name="Xu H.Jr."/>
            <person name="Zheng T."/>
        </authorList>
    </citation>
    <scope>NUCLEOTIDE SEQUENCE [LARGE SCALE GENOMIC DNA]</scope>
    <source>
        <strain evidence="5 6">KD52</strain>
    </source>
</reference>
<dbReference type="InterPro" id="IPR017853">
    <property type="entry name" value="GH"/>
</dbReference>
<dbReference type="InterPro" id="IPR006626">
    <property type="entry name" value="PbH1"/>
</dbReference>
<dbReference type="AlphaFoldDB" id="A0A098S321"/>
<evidence type="ECO:0000256" key="4">
    <source>
        <dbReference type="RuleBase" id="RU361169"/>
    </source>
</evidence>
<comment type="caution">
    <text evidence="5">The sequence shown here is derived from an EMBL/GenBank/DDBJ whole genome shotgun (WGS) entry which is preliminary data.</text>
</comment>
<evidence type="ECO:0000313" key="6">
    <source>
        <dbReference type="Proteomes" id="UP000029736"/>
    </source>
</evidence>
<dbReference type="GO" id="GO:0004650">
    <property type="term" value="F:polygalacturonase activity"/>
    <property type="evidence" value="ECO:0007669"/>
    <property type="project" value="InterPro"/>
</dbReference>
<keyword evidence="6" id="KW-1185">Reference proteome</keyword>
<dbReference type="STRING" id="1524460.IX84_26205"/>
<dbReference type="SMART" id="SM00710">
    <property type="entry name" value="PbH1"/>
    <property type="match status" value="5"/>
</dbReference>
<organism evidence="5 6">
    <name type="scientific">Phaeodactylibacter xiamenensis</name>
    <dbReference type="NCBI Taxonomy" id="1524460"/>
    <lineage>
        <taxon>Bacteria</taxon>
        <taxon>Pseudomonadati</taxon>
        <taxon>Bacteroidota</taxon>
        <taxon>Saprospiria</taxon>
        <taxon>Saprospirales</taxon>
        <taxon>Haliscomenobacteraceae</taxon>
        <taxon>Phaeodactylibacter</taxon>
    </lineage>
</organism>
<evidence type="ECO:0008006" key="7">
    <source>
        <dbReference type="Google" id="ProtNLM"/>
    </source>
</evidence>
<keyword evidence="2 4" id="KW-0378">Hydrolase</keyword>
<dbReference type="InterPro" id="IPR011050">
    <property type="entry name" value="Pectin_lyase_fold/virulence"/>
</dbReference>
<dbReference type="EMBL" id="JPOS01000084">
    <property type="protein sequence ID" value="KGE85592.1"/>
    <property type="molecule type" value="Genomic_DNA"/>
</dbReference>
<dbReference type="SUPFAM" id="SSF51126">
    <property type="entry name" value="Pectin lyase-like"/>
    <property type="match status" value="1"/>
</dbReference>
<evidence type="ECO:0000256" key="2">
    <source>
        <dbReference type="ARBA" id="ARBA00022801"/>
    </source>
</evidence>
<dbReference type="OrthoDB" id="9795222at2"/>
<evidence type="ECO:0000256" key="1">
    <source>
        <dbReference type="ARBA" id="ARBA00008834"/>
    </source>
</evidence>
<evidence type="ECO:0000256" key="3">
    <source>
        <dbReference type="ARBA" id="ARBA00023295"/>
    </source>
</evidence>
<proteinExistence type="inferred from homology"/>
<protein>
    <recommendedName>
        <fullName evidence="7">Pectate lyase superfamily protein domain-containing protein</fullName>
    </recommendedName>
</protein>
<dbReference type="RefSeq" id="WP_044227513.1">
    <property type="nucleotide sequence ID" value="NZ_JBKAGJ010000003.1"/>
</dbReference>
<dbReference type="InterPro" id="IPR000743">
    <property type="entry name" value="Glyco_hydro_28"/>
</dbReference>
<sequence>MPTCNGQCPHTFPGSHLFLFIALLLTTVFNQAGAQNGAFRITDYSAVGDGITLTTLAIQSAIDAAAEAGGGRVIVPPGKYLTGGIELRDNIIFELQGGATLLGTDQLDAYATHEGTDQHGKVIQRRHLISVTGVKNVLIEDKGTINGQGKFYWETPAAPPPQWIKAKTPRPNALLEVADSENITIRDITLTNSPNWTCHIMHSQDVVVDGIRIINDLFAPNADGIDITGSQRVRVTNCDITTCDDAIVLKTWKDGQPCEDVTVTNCTLETLCAALKLGTESYADYRRITFSNCAVRTASRLFAIYVRDGGTVEDVLVSNITGSTKAPLVLNRPIQLMIAKRTPESPVGRIRNVSINQVSCETDGRILLTSIEPDRISDVRIRNLHLRYPFVEDPTAAGSDIKSAQFPTTLPEVLTAKATIVAKNIRHDLDEMKGLGTDIVCIGITESDIKYNEGNIRFIIEEAHQRDMQVFAVPSRMAGITAGQPIEPPLFGYHHPETAVLRKDGTPVVRKTHGILSSFYHPEVKNYFIETTSKMLEQFDLDGIIWDEPKSTWWEWQDFSELALKDNPEGATTSNTWRTLRTSFLISMLN</sequence>
<accession>A0A098S321</accession>
<dbReference type="Pfam" id="PF00295">
    <property type="entry name" value="Glyco_hydro_28"/>
    <property type="match status" value="1"/>
</dbReference>
<dbReference type="Proteomes" id="UP000029736">
    <property type="component" value="Unassembled WGS sequence"/>
</dbReference>
<dbReference type="InterPro" id="IPR051801">
    <property type="entry name" value="GH28_Enzymes"/>
</dbReference>
<evidence type="ECO:0000313" key="5">
    <source>
        <dbReference type="EMBL" id="KGE85592.1"/>
    </source>
</evidence>
<gene>
    <name evidence="5" type="ORF">IX84_26205</name>
</gene>
<dbReference type="InterPro" id="IPR012334">
    <property type="entry name" value="Pectin_lyas_fold"/>
</dbReference>
<keyword evidence="3 4" id="KW-0326">Glycosidase</keyword>